<evidence type="ECO:0000313" key="1">
    <source>
        <dbReference type="EMBL" id="VIP05317.1"/>
    </source>
</evidence>
<dbReference type="EMBL" id="LR586016">
    <property type="protein sequence ID" value="VIP05317.1"/>
    <property type="molecule type" value="Genomic_DNA"/>
</dbReference>
<proteinExistence type="predicted"/>
<name>A0A6C2YVB9_9BACT</name>
<dbReference type="RefSeq" id="WP_162660409.1">
    <property type="nucleotide sequence ID" value="NZ_LR593887.1"/>
</dbReference>
<keyword evidence="2" id="KW-1185">Reference proteome</keyword>
<sequence>MNADNLSNWADLARARPLTSMAAAEEPSEDVAASKCFATVWGGRAAPMVEFRLPDGTTEAFGYSWLRRVASDAARRLVLYFSPTDRVILEGHDLGKLRSLLALQRVLWVDSLDPLHAENEAGPIVTRITIELSDRHHG</sequence>
<dbReference type="Proteomes" id="UP000464378">
    <property type="component" value="Chromosome"/>
</dbReference>
<dbReference type="KEGG" id="tim:GMBLW1_38760"/>
<accession>A0A6C2YVB9</accession>
<dbReference type="EMBL" id="LR593887">
    <property type="protein sequence ID" value="VTS07990.1"/>
    <property type="molecule type" value="Genomic_DNA"/>
</dbReference>
<organism evidence="1">
    <name type="scientific">Tuwongella immobilis</name>
    <dbReference type="NCBI Taxonomy" id="692036"/>
    <lineage>
        <taxon>Bacteria</taxon>
        <taxon>Pseudomonadati</taxon>
        <taxon>Planctomycetota</taxon>
        <taxon>Planctomycetia</taxon>
        <taxon>Gemmatales</taxon>
        <taxon>Gemmataceae</taxon>
        <taxon>Tuwongella</taxon>
    </lineage>
</organism>
<reference evidence="1" key="1">
    <citation type="submission" date="2019-04" db="EMBL/GenBank/DDBJ databases">
        <authorList>
            <consortium name="Science for Life Laboratories"/>
        </authorList>
    </citation>
    <scope>NUCLEOTIDE SEQUENCE</scope>
    <source>
        <strain evidence="1">MBLW1</strain>
    </source>
</reference>
<gene>
    <name evidence="1" type="ORF">GMBLW1_38760</name>
</gene>
<dbReference type="InParanoid" id="A0A6C2YVB9"/>
<protein>
    <submittedName>
        <fullName evidence="1">Uncharacterized protein</fullName>
    </submittedName>
</protein>
<dbReference type="AlphaFoldDB" id="A0A6C2YVB9"/>
<evidence type="ECO:0000313" key="2">
    <source>
        <dbReference type="Proteomes" id="UP000464378"/>
    </source>
</evidence>